<proteinExistence type="predicted"/>
<dbReference type="AlphaFoldDB" id="A0A8S3SFD7"/>
<evidence type="ECO:0000313" key="2">
    <source>
        <dbReference type="EMBL" id="CAG2215695.1"/>
    </source>
</evidence>
<sequence length="218" mass="24799">MAKLRYDSDTYEASDVVYNKVLMSSVDAVFSKSTDQLDKPQASGTSPSERKDELLQQSKAISLPLSSTISDNISNRPTSVLASSTQMSSLVQPLSKKKRKQKIKSKMTEEEIRRKMEKVLKSGEYKMKVGRLIFWDFGGQLNLGYLEKVETQRRKLYNGIEELFKDHEGRHHLVFDKHIFVNATDNTDSEIDILKETISDLTFEHPCWGANAKCLCSP</sequence>
<dbReference type="EMBL" id="CAJPWZ010001452">
    <property type="protein sequence ID" value="CAG2215695.1"/>
    <property type="molecule type" value="Genomic_DNA"/>
</dbReference>
<dbReference type="Proteomes" id="UP000683360">
    <property type="component" value="Unassembled WGS sequence"/>
</dbReference>
<dbReference type="OrthoDB" id="5962960at2759"/>
<keyword evidence="3" id="KW-1185">Reference proteome</keyword>
<evidence type="ECO:0000256" key="1">
    <source>
        <dbReference type="SAM" id="MobiDB-lite"/>
    </source>
</evidence>
<evidence type="ECO:0000313" key="3">
    <source>
        <dbReference type="Proteomes" id="UP000683360"/>
    </source>
</evidence>
<accession>A0A8S3SFD7</accession>
<gene>
    <name evidence="2" type="ORF">MEDL_29474</name>
</gene>
<comment type="caution">
    <text evidence="2">The sequence shown here is derived from an EMBL/GenBank/DDBJ whole genome shotgun (WGS) entry which is preliminary data.</text>
</comment>
<organism evidence="2 3">
    <name type="scientific">Mytilus edulis</name>
    <name type="common">Blue mussel</name>
    <dbReference type="NCBI Taxonomy" id="6550"/>
    <lineage>
        <taxon>Eukaryota</taxon>
        <taxon>Metazoa</taxon>
        <taxon>Spiralia</taxon>
        <taxon>Lophotrochozoa</taxon>
        <taxon>Mollusca</taxon>
        <taxon>Bivalvia</taxon>
        <taxon>Autobranchia</taxon>
        <taxon>Pteriomorphia</taxon>
        <taxon>Mytilida</taxon>
        <taxon>Mytiloidea</taxon>
        <taxon>Mytilidae</taxon>
        <taxon>Mytilinae</taxon>
        <taxon>Mytilus</taxon>
    </lineage>
</organism>
<name>A0A8S3SFD7_MYTED</name>
<feature type="region of interest" description="Disordered" evidence="1">
    <location>
        <begin position="33"/>
        <end position="53"/>
    </location>
</feature>
<reference evidence="2" key="1">
    <citation type="submission" date="2021-03" db="EMBL/GenBank/DDBJ databases">
        <authorList>
            <person name="Bekaert M."/>
        </authorList>
    </citation>
    <scope>NUCLEOTIDE SEQUENCE</scope>
</reference>
<protein>
    <submittedName>
        <fullName evidence="2">Uncharacterized protein</fullName>
    </submittedName>
</protein>